<keyword evidence="2" id="KW-0547">Nucleotide-binding</keyword>
<dbReference type="OrthoDB" id="2423195at2759"/>
<dbReference type="PANTHER" id="PTHR43392">
    <property type="entry name" value="AAA-TYPE ATPASE FAMILY PROTEIN / ANKYRIN REPEAT FAMILY PROTEIN"/>
    <property type="match status" value="1"/>
</dbReference>
<dbReference type="GO" id="GO:0005524">
    <property type="term" value="F:ATP binding"/>
    <property type="evidence" value="ECO:0007669"/>
    <property type="project" value="UniProtKB-KW"/>
</dbReference>
<dbReference type="CDD" id="cd00009">
    <property type="entry name" value="AAA"/>
    <property type="match status" value="1"/>
</dbReference>
<feature type="compositionally biased region" description="Pro residues" evidence="4">
    <location>
        <begin position="1020"/>
        <end position="1030"/>
    </location>
</feature>
<dbReference type="InterPro" id="IPR000641">
    <property type="entry name" value="CbxX/CfxQ"/>
</dbReference>
<dbReference type="GeneID" id="66071059"/>
<dbReference type="Proteomes" id="UP001049176">
    <property type="component" value="Chromosome 1"/>
</dbReference>
<dbReference type="KEGG" id="more:E1B28_001983"/>
<accession>A0A9P7V4L4</accession>
<feature type="domain" description="AAA+ ATPase" evidence="5">
    <location>
        <begin position="1419"/>
        <end position="1563"/>
    </location>
</feature>
<evidence type="ECO:0000256" key="1">
    <source>
        <dbReference type="ARBA" id="ARBA00010378"/>
    </source>
</evidence>
<protein>
    <recommendedName>
        <fullName evidence="5">AAA+ ATPase domain-containing protein</fullName>
    </recommendedName>
</protein>
<reference evidence="6" key="1">
    <citation type="journal article" date="2021" name="Genome Biol. Evol.">
        <title>The assembled and annotated genome of the fairy-ring fungus Marasmius oreades.</title>
        <authorList>
            <person name="Hiltunen M."/>
            <person name="Ament-Velasquez S.L."/>
            <person name="Johannesson H."/>
        </authorList>
    </citation>
    <scope>NUCLEOTIDE SEQUENCE</scope>
    <source>
        <strain evidence="6">03SP1</strain>
    </source>
</reference>
<evidence type="ECO:0000256" key="2">
    <source>
        <dbReference type="ARBA" id="ARBA00022741"/>
    </source>
</evidence>
<evidence type="ECO:0000313" key="7">
    <source>
        <dbReference type="Proteomes" id="UP001049176"/>
    </source>
</evidence>
<organism evidence="6 7">
    <name type="scientific">Marasmius oreades</name>
    <name type="common">fairy-ring Marasmius</name>
    <dbReference type="NCBI Taxonomy" id="181124"/>
    <lineage>
        <taxon>Eukaryota</taxon>
        <taxon>Fungi</taxon>
        <taxon>Dikarya</taxon>
        <taxon>Basidiomycota</taxon>
        <taxon>Agaricomycotina</taxon>
        <taxon>Agaricomycetes</taxon>
        <taxon>Agaricomycetidae</taxon>
        <taxon>Agaricales</taxon>
        <taxon>Marasmiineae</taxon>
        <taxon>Marasmiaceae</taxon>
        <taxon>Marasmius</taxon>
    </lineage>
</organism>
<dbReference type="InterPro" id="IPR003959">
    <property type="entry name" value="ATPase_AAA_core"/>
</dbReference>
<dbReference type="GO" id="GO:0016887">
    <property type="term" value="F:ATP hydrolysis activity"/>
    <property type="evidence" value="ECO:0007669"/>
    <property type="project" value="InterPro"/>
</dbReference>
<comment type="caution">
    <text evidence="6">The sequence shown here is derived from an EMBL/GenBank/DDBJ whole genome shotgun (WGS) entry which is preliminary data.</text>
</comment>
<dbReference type="PRINTS" id="PR00819">
    <property type="entry name" value="CBXCFQXSUPER"/>
</dbReference>
<dbReference type="PANTHER" id="PTHR43392:SF2">
    <property type="entry name" value="AAA-TYPE ATPASE FAMILY PROTEIN _ ANKYRIN REPEAT FAMILY PROTEIN"/>
    <property type="match status" value="1"/>
</dbReference>
<dbReference type="Gene3D" id="3.40.50.300">
    <property type="entry name" value="P-loop containing nucleotide triphosphate hydrolases"/>
    <property type="match status" value="4"/>
</dbReference>
<feature type="region of interest" description="Disordered" evidence="4">
    <location>
        <begin position="1"/>
        <end position="38"/>
    </location>
</feature>
<gene>
    <name evidence="6" type="ORF">E1B28_001983</name>
</gene>
<dbReference type="InterPro" id="IPR027417">
    <property type="entry name" value="P-loop_NTPase"/>
</dbReference>
<feature type="region of interest" description="Disordered" evidence="4">
    <location>
        <begin position="1921"/>
        <end position="1944"/>
    </location>
</feature>
<dbReference type="InterPro" id="IPR050773">
    <property type="entry name" value="CbxX/CfxQ_RuBisCO_ESX"/>
</dbReference>
<feature type="compositionally biased region" description="Basic and acidic residues" evidence="4">
    <location>
        <begin position="1"/>
        <end position="34"/>
    </location>
</feature>
<dbReference type="Gene3D" id="1.10.8.60">
    <property type="match status" value="1"/>
</dbReference>
<dbReference type="FunFam" id="3.40.50.300:FF:000216">
    <property type="entry name" value="Type VII secretion ATPase EccA"/>
    <property type="match status" value="2"/>
</dbReference>
<comment type="similarity">
    <text evidence="1">Belongs to the CbxX/CfxQ family.</text>
</comment>
<sequence>MHPDPVLEDKEREWKEAPLPETRTEGGTKSHEDEGAVEGGEDDILTEICKGRLSLTRKNWEDFLDAICTHPEPLSCVDLLTNSNTTEHGGTGTTGSKPPGLVALNRAMNMDYSYFFYEGLFTRLVTFFRLSEIQPSRIRDTVVEALRDPPIFWVSLLSTIWRMNLPEETVECVAWLIWQYYSCISPSPSGSPTPNSAVKLYKGDQVLNLLLESSRKETREIAEKLQALLPQPLVSPKSKAMGYGDPELDVEDFNRPPGGRHDNDYENFRKIDVYPTPSEIKSKRLPYLPKIAAFGGDPSLKGGEDGGKDGGVGVPAMEQQYLEALFRLYREDAIENIRRLTCTLVESRDLESTTPQLELIDVVAESGKGSRHRWALAFKACEELVWYASPHPSTLPSPITPTPNPVTGVDTPVDESSTLYRLSIAKAVWWPDGCLVSMVDGEEVVGVCTYVRDVARLAQSPSVIVVNLQGTEDVVQSVMRRIKASQARAKGKVKQNDGVGGGGGIRLVFPELVKSDSFKVLEKLQTMKKVPFREEILGPASPSSWVKEPENVPREFLKGLEANPTIDIGQFFGLRCAITLNAQQSEALSSALRERLCLIQGFSSTGKSFLASLITKVLHEHTSQSIMIITHDDKALSKVYQQLTTRVCIPTTKMVFLTQTQTIPFAMTLKGMVPASADQIIVSEPIRSGSPTPIATTTINTPGTQPMQAGLGDPSLQHGEDTCAELGKAVKVAFDEYYVKPSPSKSNEPIMRYLATQESEMEYYNALRVPEEESSEDTNLQQSSKLDKTYLLERWRNGEDAGVLSGKPSTSSDSAARIWGMSSEERREKVDTWEKATASADLSSYANANTEHDGDGDSDAITRLYNVGQQFNVYQEVRRLQDMDLELSVLKEKRIIGGTIRNISEILDLLGDVDMPEVVIVMGGDALPECEVVTMLGSKAKHLVMMGGIPTRRPTFSLPRLTEAFKKGHNLDVSLFERLIQKSYPCHVLHTIYPSNTQIGINSFSNMGWGGVTQTYHTPPPLAPLPLPPPPRRRNTGWSAASSAWSRPASPSRPQECSTTPNSGDGPGKTALQRKIGATEKEWIHRKTELGVSNVHVDAIMGMIGIEEVKTKVLDIMDTVELIKKQKRSLKDVTFNAVLFGNPGTGMPIFAKHYFKFLESIGAIRGTQFLEINVVEAENFMQYVRTIARRGGGIHVIDAHKPGRYSWSTWLTGGLVDSVTPDTLVEQMTKGAGKQAYLFSGLRAKMETWLASNPVLDDALPYGFHFPDYEEEELLQLFELRLVQLFQGEMKVEGGVDGPYARLAIRKLAAKRNCEGFGNEVDVHYLIDDILMRQAKRMRAKEGGEGDETGEVGEPDCMLITKEDLLVQHSKPIEESEAYKELQSLIGLASTKATIDSLVTLVQVNNERQLKGKKSVEVLLNRVFLGPPGTGKTTVAKLYAKLLNEMGLLSTGEVVTKNANDFIGQFIGQSEANTKAILASAKGKVLIIDEAHILNPTSYNNADVFKEDVIDSLVSGIQNMPGDDQCVLLLGYEEEMFDMFENANPGLNRRFRISDSFYFPDFTTDELLQIFDAKLRKEGLSATPAARKVVAEMLDRARYRPNFGNGGAVDNIIANAKENYFGRFKVTDFPDDILFEPQDFDPDYDRGGEGSERLAALFEEMVGCEDIMAKFEEYQIVSRTMRRCGKDAKKVIPMNFVFKGPPGTGKTTIARKMGQIFYDMGFLASAEVIECSATDMIGSYLGQTGPKTQKLFKKALGKVLFVDEAYRLCYGEYAQEAVGELVTLLTQKTYHMKMVVVLSGYDKDMDILLLRNRGLASRFPEQIVFNNIDPAACLEILRQLLQKTGVRLRCLEEKGRDYRKMAEIIKRMSGSSAWGNARDMVSLSVHLIREAHKVQTSTGIQDEVFELSSKAAVRYLVEMREEQQQRASAHPQHKSPGHGEGEKFNPSAVLEQLNVARWRAVKQQLNGVNSSYSRTQFYDIPGP</sequence>
<dbReference type="FunFam" id="1.10.8.60:FF:000160">
    <property type="entry name" value="WGS project CABT00000000 data, contig 2.55"/>
    <property type="match status" value="1"/>
</dbReference>
<evidence type="ECO:0000256" key="4">
    <source>
        <dbReference type="SAM" id="MobiDB-lite"/>
    </source>
</evidence>
<dbReference type="SUPFAM" id="SSF52540">
    <property type="entry name" value="P-loop containing nucleoside triphosphate hydrolases"/>
    <property type="match status" value="3"/>
</dbReference>
<dbReference type="EMBL" id="CM032181">
    <property type="protein sequence ID" value="KAG7100208.1"/>
    <property type="molecule type" value="Genomic_DNA"/>
</dbReference>
<evidence type="ECO:0000313" key="6">
    <source>
        <dbReference type="EMBL" id="KAG7100208.1"/>
    </source>
</evidence>
<proteinExistence type="inferred from homology"/>
<dbReference type="Pfam" id="PF17866">
    <property type="entry name" value="AAA_lid_6"/>
    <property type="match status" value="1"/>
</dbReference>
<feature type="region of interest" description="Disordered" evidence="4">
    <location>
        <begin position="1020"/>
        <end position="1071"/>
    </location>
</feature>
<dbReference type="Pfam" id="PF00004">
    <property type="entry name" value="AAA"/>
    <property type="match status" value="2"/>
</dbReference>
<feature type="domain" description="AAA+ ATPase" evidence="5">
    <location>
        <begin position="1692"/>
        <end position="1829"/>
    </location>
</feature>
<dbReference type="InterPro" id="IPR041627">
    <property type="entry name" value="AAA_lid_6"/>
</dbReference>
<name>A0A9P7V4L4_9AGAR</name>
<dbReference type="SMART" id="SM00382">
    <property type="entry name" value="AAA"/>
    <property type="match status" value="2"/>
</dbReference>
<keyword evidence="3" id="KW-0067">ATP-binding</keyword>
<evidence type="ECO:0000256" key="3">
    <source>
        <dbReference type="ARBA" id="ARBA00022840"/>
    </source>
</evidence>
<evidence type="ECO:0000259" key="5">
    <source>
        <dbReference type="SMART" id="SM00382"/>
    </source>
</evidence>
<dbReference type="RefSeq" id="XP_043016678.1">
    <property type="nucleotide sequence ID" value="XM_043147964.1"/>
</dbReference>
<feature type="compositionally biased region" description="Low complexity" evidence="4">
    <location>
        <begin position="1038"/>
        <end position="1054"/>
    </location>
</feature>
<dbReference type="InterPro" id="IPR003593">
    <property type="entry name" value="AAA+_ATPase"/>
</dbReference>
<keyword evidence="7" id="KW-1185">Reference proteome</keyword>